<comment type="caution">
    <text evidence="2">The sequence shown here is derived from an EMBL/GenBank/DDBJ whole genome shotgun (WGS) entry which is preliminary data.</text>
</comment>
<reference evidence="2" key="1">
    <citation type="journal article" date="2021" name="IMA Fungus">
        <title>Genomic characterization of three marine fungi, including Emericellopsis atlantica sp. nov. with signatures of a generalist lifestyle and marine biomass degradation.</title>
        <authorList>
            <person name="Hagestad O.C."/>
            <person name="Hou L."/>
            <person name="Andersen J.H."/>
            <person name="Hansen E.H."/>
            <person name="Altermark B."/>
            <person name="Li C."/>
            <person name="Kuhnert E."/>
            <person name="Cox R.J."/>
            <person name="Crous P.W."/>
            <person name="Spatafora J.W."/>
            <person name="Lail K."/>
            <person name="Amirebrahimi M."/>
            <person name="Lipzen A."/>
            <person name="Pangilinan J."/>
            <person name="Andreopoulos W."/>
            <person name="Hayes R.D."/>
            <person name="Ng V."/>
            <person name="Grigoriev I.V."/>
            <person name="Jackson S.A."/>
            <person name="Sutton T.D.S."/>
            <person name="Dobson A.D.W."/>
            <person name="Rama T."/>
        </authorList>
    </citation>
    <scope>NUCLEOTIDE SEQUENCE</scope>
    <source>
        <strain evidence="2">TS7</strain>
    </source>
</reference>
<dbReference type="OrthoDB" id="4850192at2759"/>
<protein>
    <submittedName>
        <fullName evidence="2">Uncharacterized protein</fullName>
    </submittedName>
</protein>
<organism evidence="2 3">
    <name type="scientific">Emericellopsis atlantica</name>
    <dbReference type="NCBI Taxonomy" id="2614577"/>
    <lineage>
        <taxon>Eukaryota</taxon>
        <taxon>Fungi</taxon>
        <taxon>Dikarya</taxon>
        <taxon>Ascomycota</taxon>
        <taxon>Pezizomycotina</taxon>
        <taxon>Sordariomycetes</taxon>
        <taxon>Hypocreomycetidae</taxon>
        <taxon>Hypocreales</taxon>
        <taxon>Bionectriaceae</taxon>
        <taxon>Emericellopsis</taxon>
    </lineage>
</organism>
<dbReference type="Proteomes" id="UP000887229">
    <property type="component" value="Unassembled WGS sequence"/>
</dbReference>
<gene>
    <name evidence="2" type="ORF">F5Z01DRAFT_217380</name>
</gene>
<sequence length="289" mass="32333">MSHALISHTALRALILTLIYVQLPFASSLKIFPGDIEVIFANTKLSDACKVALNRDVRCPIKVRGLSYPDHALEWTVPELTTLCGATCRQDVTAWADGLKASCQSELLEYQHAKVSLAEFGEMMDFRAGHLCIREGGASGEFCVLAPRNWDVKALESANQATWPQHTSKCLLDEDGTCTTPEVDEFDEPSSVGPPDGAFLTNDVAALDFYRNRSQALEDARRSSLGWNKALYLDEFPLEIQCKRCFWRPLALAHQSKWGRQIWEYVTDHQGSHPAEADSPKRIIRSHLE</sequence>
<dbReference type="AlphaFoldDB" id="A0A9P7ZVT3"/>
<keyword evidence="1" id="KW-0732">Signal</keyword>
<keyword evidence="3" id="KW-1185">Reference proteome</keyword>
<proteinExistence type="predicted"/>
<feature type="chain" id="PRO_5040297824" evidence="1">
    <location>
        <begin position="29"/>
        <end position="289"/>
    </location>
</feature>
<evidence type="ECO:0000256" key="1">
    <source>
        <dbReference type="SAM" id="SignalP"/>
    </source>
</evidence>
<accession>A0A9P7ZVT3</accession>
<dbReference type="GeneID" id="70289090"/>
<feature type="signal peptide" evidence="1">
    <location>
        <begin position="1"/>
        <end position="28"/>
    </location>
</feature>
<dbReference type="EMBL" id="MU251243">
    <property type="protein sequence ID" value="KAG9258756.1"/>
    <property type="molecule type" value="Genomic_DNA"/>
</dbReference>
<evidence type="ECO:0000313" key="3">
    <source>
        <dbReference type="Proteomes" id="UP000887229"/>
    </source>
</evidence>
<name>A0A9P7ZVT3_9HYPO</name>
<dbReference type="RefSeq" id="XP_046122680.1">
    <property type="nucleotide sequence ID" value="XM_046258187.1"/>
</dbReference>
<evidence type="ECO:0000313" key="2">
    <source>
        <dbReference type="EMBL" id="KAG9258756.1"/>
    </source>
</evidence>